<dbReference type="AlphaFoldDB" id="A0A087FZI8"/>
<dbReference type="InterPro" id="IPR050425">
    <property type="entry name" value="NAD(P)_dehydrat-like"/>
</dbReference>
<evidence type="ECO:0000256" key="2">
    <source>
        <dbReference type="ARBA" id="ARBA00023002"/>
    </source>
</evidence>
<accession>A0A087FZI8</accession>
<dbReference type="SUPFAM" id="SSF51735">
    <property type="entry name" value="NAD(P)-binding Rossmann-fold domains"/>
    <property type="match status" value="1"/>
</dbReference>
<gene>
    <name evidence="4" type="ORF">AALP_AAs70186U000100</name>
</gene>
<organism evidence="4 5">
    <name type="scientific">Arabis alpina</name>
    <name type="common">Alpine rock-cress</name>
    <dbReference type="NCBI Taxonomy" id="50452"/>
    <lineage>
        <taxon>Eukaryota</taxon>
        <taxon>Viridiplantae</taxon>
        <taxon>Streptophyta</taxon>
        <taxon>Embryophyta</taxon>
        <taxon>Tracheophyta</taxon>
        <taxon>Spermatophyta</taxon>
        <taxon>Magnoliopsida</taxon>
        <taxon>eudicotyledons</taxon>
        <taxon>Gunneridae</taxon>
        <taxon>Pentapetalae</taxon>
        <taxon>rosids</taxon>
        <taxon>malvids</taxon>
        <taxon>Brassicales</taxon>
        <taxon>Brassicaceae</taxon>
        <taxon>Arabideae</taxon>
        <taxon>Arabis</taxon>
    </lineage>
</organism>
<evidence type="ECO:0000313" key="5">
    <source>
        <dbReference type="Proteomes" id="UP000029120"/>
    </source>
</evidence>
<evidence type="ECO:0000313" key="4">
    <source>
        <dbReference type="EMBL" id="KFK23040.1"/>
    </source>
</evidence>
<dbReference type="Pfam" id="PF01073">
    <property type="entry name" value="3Beta_HSD"/>
    <property type="match status" value="1"/>
</dbReference>
<dbReference type="Proteomes" id="UP000029120">
    <property type="component" value="Unassembled WGS sequence"/>
</dbReference>
<proteinExistence type="predicted"/>
<dbReference type="InterPro" id="IPR036291">
    <property type="entry name" value="NAD(P)-bd_dom_sf"/>
</dbReference>
<name>A0A087FZI8_ARAAL</name>
<keyword evidence="2" id="KW-0560">Oxidoreductase</keyword>
<reference evidence="5" key="1">
    <citation type="journal article" date="2015" name="Nat. Plants">
        <title>Genome expansion of Arabis alpina linked with retrotransposition and reduced symmetric DNA methylation.</title>
        <authorList>
            <person name="Willing E.M."/>
            <person name="Rawat V."/>
            <person name="Mandakova T."/>
            <person name="Maumus F."/>
            <person name="James G.V."/>
            <person name="Nordstroem K.J."/>
            <person name="Becker C."/>
            <person name="Warthmann N."/>
            <person name="Chica C."/>
            <person name="Szarzynska B."/>
            <person name="Zytnicki M."/>
            <person name="Albani M.C."/>
            <person name="Kiefer C."/>
            <person name="Bergonzi S."/>
            <person name="Castaings L."/>
            <person name="Mateos J.L."/>
            <person name="Berns M.C."/>
            <person name="Bujdoso N."/>
            <person name="Piofczyk T."/>
            <person name="de Lorenzo L."/>
            <person name="Barrero-Sicilia C."/>
            <person name="Mateos I."/>
            <person name="Piednoel M."/>
            <person name="Hagmann J."/>
            <person name="Chen-Min-Tao R."/>
            <person name="Iglesias-Fernandez R."/>
            <person name="Schuster S.C."/>
            <person name="Alonso-Blanco C."/>
            <person name="Roudier F."/>
            <person name="Carbonero P."/>
            <person name="Paz-Ares J."/>
            <person name="Davis S.J."/>
            <person name="Pecinka A."/>
            <person name="Quesneville H."/>
            <person name="Colot V."/>
            <person name="Lysak M.A."/>
            <person name="Weigel D."/>
            <person name="Coupland G."/>
            <person name="Schneeberger K."/>
        </authorList>
    </citation>
    <scope>NUCLEOTIDE SEQUENCE [LARGE SCALE GENOMIC DNA]</scope>
    <source>
        <strain evidence="5">cv. Pajares</strain>
    </source>
</reference>
<dbReference type="eggNOG" id="KOG1430">
    <property type="taxonomic scope" value="Eukaryota"/>
</dbReference>
<keyword evidence="5" id="KW-1185">Reference proteome</keyword>
<feature type="non-terminal residue" evidence="4">
    <location>
        <position position="66"/>
    </location>
</feature>
<evidence type="ECO:0000259" key="3">
    <source>
        <dbReference type="Pfam" id="PF01073"/>
    </source>
</evidence>
<dbReference type="InterPro" id="IPR002225">
    <property type="entry name" value="3Beta_OHSteriod_DH/Estase"/>
</dbReference>
<feature type="domain" description="3-beta hydroxysteroid dehydrogenase/isomerase" evidence="3">
    <location>
        <begin position="2"/>
        <end position="58"/>
    </location>
</feature>
<dbReference type="GO" id="GO:0016616">
    <property type="term" value="F:oxidoreductase activity, acting on the CH-OH group of donors, NAD or NADP as acceptor"/>
    <property type="evidence" value="ECO:0007669"/>
    <property type="project" value="InterPro"/>
</dbReference>
<dbReference type="GO" id="GO:0006694">
    <property type="term" value="P:steroid biosynthetic process"/>
    <property type="evidence" value="ECO:0007669"/>
    <property type="project" value="InterPro"/>
</dbReference>
<protein>
    <recommendedName>
        <fullName evidence="3">3-beta hydroxysteroid dehydrogenase/isomerase domain-containing protein</fullName>
    </recommendedName>
</protein>
<feature type="non-terminal residue" evidence="4">
    <location>
        <position position="1"/>
    </location>
</feature>
<dbReference type="OrthoDB" id="10262413at2759"/>
<dbReference type="Gene3D" id="3.40.50.720">
    <property type="entry name" value="NAD(P)-binding Rossmann-like Domain"/>
    <property type="match status" value="1"/>
</dbReference>
<keyword evidence="1" id="KW-0521">NADP</keyword>
<dbReference type="PANTHER" id="PTHR10366">
    <property type="entry name" value="NAD DEPENDENT EPIMERASE/DEHYDRATASE"/>
    <property type="match status" value="1"/>
</dbReference>
<sequence>VAEVVFHMAAPDSSINSHQPQYSVNVPGTQNVIDACVDTGVKRLIYTSSPSVVFDGVHGIFSAAES</sequence>
<dbReference type="PANTHER" id="PTHR10366:SF781">
    <property type="entry name" value="3BETA-HYDROXYSTEROID-DEHYDROGENASE_DECARBOXYLASE ISOFORM 2"/>
    <property type="match status" value="1"/>
</dbReference>
<evidence type="ECO:0000256" key="1">
    <source>
        <dbReference type="ARBA" id="ARBA00022857"/>
    </source>
</evidence>
<dbReference type="EMBL" id="KL983080">
    <property type="protein sequence ID" value="KFK23040.1"/>
    <property type="molecule type" value="Genomic_DNA"/>
</dbReference>